<dbReference type="Proteomes" id="UP000245383">
    <property type="component" value="Unassembled WGS sequence"/>
</dbReference>
<evidence type="ECO:0000313" key="2">
    <source>
        <dbReference type="Proteomes" id="UP000245383"/>
    </source>
</evidence>
<gene>
    <name evidence="1" type="ORF">BB561_000412</name>
</gene>
<dbReference type="STRING" id="133385.A0A2T9YZC5"/>
<name>A0A2T9YZC5_9FUNG</name>
<organism evidence="1 2">
    <name type="scientific">Smittium simulii</name>
    <dbReference type="NCBI Taxonomy" id="133385"/>
    <lineage>
        <taxon>Eukaryota</taxon>
        <taxon>Fungi</taxon>
        <taxon>Fungi incertae sedis</taxon>
        <taxon>Zoopagomycota</taxon>
        <taxon>Kickxellomycotina</taxon>
        <taxon>Harpellomycetes</taxon>
        <taxon>Harpellales</taxon>
        <taxon>Legeriomycetaceae</taxon>
        <taxon>Smittium</taxon>
    </lineage>
</organism>
<protein>
    <recommendedName>
        <fullName evidence="3">Reverse transcriptase domain-containing protein</fullName>
    </recommendedName>
</protein>
<dbReference type="AlphaFoldDB" id="A0A2T9YZC5"/>
<comment type="caution">
    <text evidence="1">The sequence shown here is derived from an EMBL/GenBank/DDBJ whole genome shotgun (WGS) entry which is preliminary data.</text>
</comment>
<dbReference type="OrthoDB" id="426210at2759"/>
<evidence type="ECO:0008006" key="3">
    <source>
        <dbReference type="Google" id="ProtNLM"/>
    </source>
</evidence>
<evidence type="ECO:0000313" key="1">
    <source>
        <dbReference type="EMBL" id="PVU97667.1"/>
    </source>
</evidence>
<dbReference type="EMBL" id="MBFR01000008">
    <property type="protein sequence ID" value="PVU97667.1"/>
    <property type="molecule type" value="Genomic_DNA"/>
</dbReference>
<sequence length="453" mass="51369">MSFYLIYLKSGKDSRTGRGFAPILNGPVLDTDGNLIIEQNQKLLVWAKHFAGLAEDSNEKKKVWNSSSDVLPECNDIITWEKIKIALKATSNNKAAGIDGLSKIPERWTTSIVLAVPTKGASLIQINIEICQKYSILVKEQANFGKAYDEVLHQAIINKMQYVGIGGPEMTVMIGYKCSNTVQYNCGAYQRRPLSPILFDMYINEIFKNLNGVEVPSIESKIPSLLFADDAVVLVKYTYLGLTFEDSWKWDETIINNRNKMIKAMYGTYSFLKNQNTPAAIRLKVLQSVLIPIGTYGGELFGMTDKSLRLIPNVSKATAINRLRTEFGISLINSICSRARERAYFKWPISKTWISDLIRQPLKSRSSTWQKMPSSSNWISLQLLYPELRIGLNMVGKIQTELYWTIEQLAKSQFISKIYRKKCPCCNTNVSENIEHILIDCKRWAAIRTEKIG</sequence>
<keyword evidence="2" id="KW-1185">Reference proteome</keyword>
<reference evidence="1 2" key="1">
    <citation type="journal article" date="2018" name="MBio">
        <title>Comparative Genomics Reveals the Core Gene Toolbox for the Fungus-Insect Symbiosis.</title>
        <authorList>
            <person name="Wang Y."/>
            <person name="Stata M."/>
            <person name="Wang W."/>
            <person name="Stajich J.E."/>
            <person name="White M.M."/>
            <person name="Moncalvo J.M."/>
        </authorList>
    </citation>
    <scope>NUCLEOTIDE SEQUENCE [LARGE SCALE GENOMIC DNA]</scope>
    <source>
        <strain evidence="1 2">SWE-8-4</strain>
    </source>
</reference>
<accession>A0A2T9YZC5</accession>
<proteinExistence type="predicted"/>